<evidence type="ECO:0000256" key="6">
    <source>
        <dbReference type="ARBA" id="ARBA00022833"/>
    </source>
</evidence>
<keyword evidence="3" id="KW-0479">Metal-binding</keyword>
<feature type="non-terminal residue" evidence="9">
    <location>
        <position position="1"/>
    </location>
</feature>
<sequence>GTDEDFRALAGAAVAAVILPGAALVLGGPPPPGRRLLEAGATVAVATDCNPGSCYSESMPLMVSLAVATAGMTPAQALVAATAGGAAALRLEDRGMLRAGLRCDAVILATPRWLDIGYHLGANLAETVIRAGLVVAGGEPQAAGDDLSEP</sequence>
<dbReference type="Proteomes" id="UP000248724">
    <property type="component" value="Unassembled WGS sequence"/>
</dbReference>
<keyword evidence="7" id="KW-0408">Iron</keyword>
<dbReference type="SUPFAM" id="SSF51556">
    <property type="entry name" value="Metallo-dependent hydrolases"/>
    <property type="match status" value="1"/>
</dbReference>
<keyword evidence="4 9" id="KW-0378">Hydrolase</keyword>
<feature type="domain" description="Amidohydrolase-related" evidence="8">
    <location>
        <begin position="34"/>
        <end position="115"/>
    </location>
</feature>
<name>A0A2W6A9L5_9BACT</name>
<organism evidence="9 10">
    <name type="scientific">Candidatus Aeolococcus gillhamiae</name>
    <dbReference type="NCBI Taxonomy" id="3127015"/>
    <lineage>
        <taxon>Bacteria</taxon>
        <taxon>Bacillati</taxon>
        <taxon>Candidatus Dormiibacterota</taxon>
        <taxon>Candidatus Dormibacteria</taxon>
        <taxon>Candidatus Aeolococcales</taxon>
        <taxon>Candidatus Aeolococcaceae</taxon>
        <taxon>Candidatus Aeolococcus</taxon>
    </lineage>
</organism>
<dbReference type="GO" id="GO:0019556">
    <property type="term" value="P:L-histidine catabolic process to glutamate and formamide"/>
    <property type="evidence" value="ECO:0007669"/>
    <property type="project" value="InterPro"/>
</dbReference>
<evidence type="ECO:0000259" key="8">
    <source>
        <dbReference type="Pfam" id="PF01979"/>
    </source>
</evidence>
<keyword evidence="6" id="KW-0862">Zinc</keyword>
<dbReference type="EC" id="3.5.2.7" evidence="2"/>
<dbReference type="GO" id="GO:0050480">
    <property type="term" value="F:imidazolonepropionase activity"/>
    <property type="evidence" value="ECO:0007669"/>
    <property type="project" value="UniProtKB-EC"/>
</dbReference>
<reference evidence="9 10" key="1">
    <citation type="journal article" date="2017" name="Nature">
        <title>Atmospheric trace gases support primary production in Antarctic desert surface soil.</title>
        <authorList>
            <person name="Ji M."/>
            <person name="Greening C."/>
            <person name="Vanwonterghem I."/>
            <person name="Carere C.R."/>
            <person name="Bay S.K."/>
            <person name="Steen J.A."/>
            <person name="Montgomery K."/>
            <person name="Lines T."/>
            <person name="Beardall J."/>
            <person name="van Dorst J."/>
            <person name="Snape I."/>
            <person name="Stott M.B."/>
            <person name="Hugenholtz P."/>
            <person name="Ferrari B.C."/>
        </authorList>
    </citation>
    <scope>NUCLEOTIDE SEQUENCE [LARGE SCALE GENOMIC DNA]</scope>
    <source>
        <strain evidence="9">RRmetagenome_bin12</strain>
    </source>
</reference>
<evidence type="ECO:0000313" key="10">
    <source>
        <dbReference type="Proteomes" id="UP000248724"/>
    </source>
</evidence>
<gene>
    <name evidence="9" type="ORF">DLM65_08690</name>
</gene>
<evidence type="ECO:0000256" key="5">
    <source>
        <dbReference type="ARBA" id="ARBA00022808"/>
    </source>
</evidence>
<dbReference type="AlphaFoldDB" id="A0A2W6A9L5"/>
<evidence type="ECO:0000256" key="1">
    <source>
        <dbReference type="ARBA" id="ARBA00005023"/>
    </source>
</evidence>
<dbReference type="Pfam" id="PF01979">
    <property type="entry name" value="Amidohydro_1"/>
    <property type="match status" value="1"/>
</dbReference>
<protein>
    <recommendedName>
        <fullName evidence="2">imidazolonepropionase</fullName>
        <ecNumber evidence="2">3.5.2.7</ecNumber>
    </recommendedName>
</protein>
<evidence type="ECO:0000256" key="3">
    <source>
        <dbReference type="ARBA" id="ARBA00022723"/>
    </source>
</evidence>
<dbReference type="GO" id="GO:0005737">
    <property type="term" value="C:cytoplasm"/>
    <property type="evidence" value="ECO:0007669"/>
    <property type="project" value="InterPro"/>
</dbReference>
<dbReference type="PANTHER" id="PTHR42752:SF1">
    <property type="entry name" value="IMIDAZOLONEPROPIONASE-RELATED"/>
    <property type="match status" value="1"/>
</dbReference>
<proteinExistence type="predicted"/>
<accession>A0A2W6A9L5</accession>
<dbReference type="InterPro" id="IPR032466">
    <property type="entry name" value="Metal_Hydrolase"/>
</dbReference>
<evidence type="ECO:0000256" key="4">
    <source>
        <dbReference type="ARBA" id="ARBA00022801"/>
    </source>
</evidence>
<evidence type="ECO:0000256" key="7">
    <source>
        <dbReference type="ARBA" id="ARBA00023004"/>
    </source>
</evidence>
<dbReference type="EMBL" id="QHBU01000165">
    <property type="protein sequence ID" value="PZR80204.1"/>
    <property type="molecule type" value="Genomic_DNA"/>
</dbReference>
<dbReference type="Gene3D" id="3.20.20.140">
    <property type="entry name" value="Metal-dependent hydrolases"/>
    <property type="match status" value="1"/>
</dbReference>
<comment type="caution">
    <text evidence="9">The sequence shown here is derived from an EMBL/GenBank/DDBJ whole genome shotgun (WGS) entry which is preliminary data.</text>
</comment>
<evidence type="ECO:0000256" key="2">
    <source>
        <dbReference type="ARBA" id="ARBA00012864"/>
    </source>
</evidence>
<dbReference type="InterPro" id="IPR011059">
    <property type="entry name" value="Metal-dep_hydrolase_composite"/>
</dbReference>
<dbReference type="InterPro" id="IPR005920">
    <property type="entry name" value="HutI"/>
</dbReference>
<dbReference type="PANTHER" id="PTHR42752">
    <property type="entry name" value="IMIDAZOLONEPROPIONASE"/>
    <property type="match status" value="1"/>
</dbReference>
<comment type="pathway">
    <text evidence="1">Amino-acid degradation.</text>
</comment>
<dbReference type="GO" id="GO:0046872">
    <property type="term" value="F:metal ion binding"/>
    <property type="evidence" value="ECO:0007669"/>
    <property type="project" value="UniProtKB-KW"/>
</dbReference>
<evidence type="ECO:0000313" key="9">
    <source>
        <dbReference type="EMBL" id="PZR80204.1"/>
    </source>
</evidence>
<keyword evidence="5" id="KW-0369">Histidine metabolism</keyword>
<dbReference type="SUPFAM" id="SSF51338">
    <property type="entry name" value="Composite domain of metallo-dependent hydrolases"/>
    <property type="match status" value="1"/>
</dbReference>
<dbReference type="InterPro" id="IPR006680">
    <property type="entry name" value="Amidohydro-rel"/>
</dbReference>